<dbReference type="Proteomes" id="UP000250235">
    <property type="component" value="Unassembled WGS sequence"/>
</dbReference>
<feature type="signal peptide" evidence="1">
    <location>
        <begin position="1"/>
        <end position="27"/>
    </location>
</feature>
<evidence type="ECO:0000256" key="1">
    <source>
        <dbReference type="SAM" id="SignalP"/>
    </source>
</evidence>
<name>A0A2Z7DCD1_9LAMI</name>
<reference evidence="2 3" key="1">
    <citation type="journal article" date="2015" name="Proc. Natl. Acad. Sci. U.S.A.">
        <title>The resurrection genome of Boea hygrometrica: A blueprint for survival of dehydration.</title>
        <authorList>
            <person name="Xiao L."/>
            <person name="Yang G."/>
            <person name="Zhang L."/>
            <person name="Yang X."/>
            <person name="Zhao S."/>
            <person name="Ji Z."/>
            <person name="Zhou Q."/>
            <person name="Hu M."/>
            <person name="Wang Y."/>
            <person name="Chen M."/>
            <person name="Xu Y."/>
            <person name="Jin H."/>
            <person name="Xiao X."/>
            <person name="Hu G."/>
            <person name="Bao F."/>
            <person name="Hu Y."/>
            <person name="Wan P."/>
            <person name="Li L."/>
            <person name="Deng X."/>
            <person name="Kuang T."/>
            <person name="Xiang C."/>
            <person name="Zhu J.K."/>
            <person name="Oliver M.J."/>
            <person name="He Y."/>
        </authorList>
    </citation>
    <scope>NUCLEOTIDE SEQUENCE [LARGE SCALE GENOMIC DNA]</scope>
    <source>
        <strain evidence="3">cv. XS01</strain>
    </source>
</reference>
<dbReference type="AlphaFoldDB" id="A0A2Z7DCD1"/>
<protein>
    <submittedName>
        <fullName evidence="2">Uncharacterized protein</fullName>
    </submittedName>
</protein>
<feature type="chain" id="PRO_5016240120" evidence="1">
    <location>
        <begin position="28"/>
        <end position="192"/>
    </location>
</feature>
<evidence type="ECO:0000313" key="2">
    <source>
        <dbReference type="EMBL" id="KZV57292.1"/>
    </source>
</evidence>
<accession>A0A2Z7DCD1</accession>
<proteinExistence type="predicted"/>
<dbReference type="OrthoDB" id="904370at2759"/>
<organism evidence="2 3">
    <name type="scientific">Dorcoceras hygrometricum</name>
    <dbReference type="NCBI Taxonomy" id="472368"/>
    <lineage>
        <taxon>Eukaryota</taxon>
        <taxon>Viridiplantae</taxon>
        <taxon>Streptophyta</taxon>
        <taxon>Embryophyta</taxon>
        <taxon>Tracheophyta</taxon>
        <taxon>Spermatophyta</taxon>
        <taxon>Magnoliopsida</taxon>
        <taxon>eudicotyledons</taxon>
        <taxon>Gunneridae</taxon>
        <taxon>Pentapetalae</taxon>
        <taxon>asterids</taxon>
        <taxon>lamiids</taxon>
        <taxon>Lamiales</taxon>
        <taxon>Gesneriaceae</taxon>
        <taxon>Didymocarpoideae</taxon>
        <taxon>Trichosporeae</taxon>
        <taxon>Loxocarpinae</taxon>
        <taxon>Dorcoceras</taxon>
    </lineage>
</organism>
<keyword evidence="1" id="KW-0732">Signal</keyword>
<evidence type="ECO:0000313" key="3">
    <source>
        <dbReference type="Proteomes" id="UP000250235"/>
    </source>
</evidence>
<sequence length="192" mass="21532">MAHGFGRDWRRCRTGCSLLPHAMLAAAAVVRRVSEKSPPKEAPADISPEELTTLKQWWDNELKTRCSVMASMSNEMQRRFEKTKYAADILFHLKELYGENSRHERFTTVKELMTSLMRDGTSVREHGVHMIGLVEKLAGLVLDLFLQISGRRICSADGSQYKCAAVGLVFMESAAVLAMETSKVDSPVRNQA</sequence>
<gene>
    <name evidence="2" type="ORF">F511_38703</name>
</gene>
<keyword evidence="3" id="KW-1185">Reference proteome</keyword>
<dbReference type="EMBL" id="KQ987354">
    <property type="protein sequence ID" value="KZV57292.1"/>
    <property type="molecule type" value="Genomic_DNA"/>
</dbReference>
<dbReference type="Pfam" id="PF14223">
    <property type="entry name" value="Retrotran_gag_2"/>
    <property type="match status" value="1"/>
</dbReference>